<keyword evidence="3" id="KW-1185">Reference proteome</keyword>
<feature type="transmembrane region" description="Helical" evidence="1">
    <location>
        <begin position="102"/>
        <end position="122"/>
    </location>
</feature>
<feature type="transmembrane region" description="Helical" evidence="1">
    <location>
        <begin position="46"/>
        <end position="70"/>
    </location>
</feature>
<keyword evidence="1" id="KW-1133">Transmembrane helix</keyword>
<keyword evidence="1" id="KW-0472">Membrane</keyword>
<evidence type="ECO:0000313" key="3">
    <source>
        <dbReference type="Proteomes" id="UP000008068"/>
    </source>
</evidence>
<accession>G0P2M8</accession>
<sequence>MSSNEKVKRKQISKWFLRQSIENPPGFEQQNEIPNIQQEETTEIYYTFYAVFYALCSIRLITFSLFFWIGKYYLPSWMGGAVVFNFLVMSCLNVAYLRRPKVLDIFSYVFEGVYHGACHTYLSIPTEPIIWLTIIVSSIILKYIANKRPDENYALCLLALFSVPLLLHTLIGYLFGWLSYTYYLLSTAYSLASIIPLLIASPHFSIAPVLVPTLTIFSKCMAYRICGIVNESS</sequence>
<dbReference type="Pfam" id="PF05884">
    <property type="entry name" value="ZYG-11_interact"/>
    <property type="match status" value="1"/>
</dbReference>
<reference evidence="3" key="1">
    <citation type="submission" date="2011-07" db="EMBL/GenBank/DDBJ databases">
        <authorList>
            <consortium name="Caenorhabditis brenneri Sequencing and Analysis Consortium"/>
            <person name="Wilson R.K."/>
        </authorList>
    </citation>
    <scope>NUCLEOTIDE SEQUENCE [LARGE SCALE GENOMIC DNA]</scope>
    <source>
        <strain evidence="3">PB2801</strain>
    </source>
</reference>
<dbReference type="AlphaFoldDB" id="G0P2M8"/>
<evidence type="ECO:0000256" key="1">
    <source>
        <dbReference type="SAM" id="Phobius"/>
    </source>
</evidence>
<evidence type="ECO:0000313" key="2">
    <source>
        <dbReference type="EMBL" id="EGT43323.1"/>
    </source>
</evidence>
<dbReference type="HOGENOM" id="CLU_1190762_0_0_1"/>
<feature type="transmembrane region" description="Helical" evidence="1">
    <location>
        <begin position="76"/>
        <end position="95"/>
    </location>
</feature>
<feature type="transmembrane region" description="Helical" evidence="1">
    <location>
        <begin position="128"/>
        <end position="145"/>
    </location>
</feature>
<keyword evidence="1" id="KW-0812">Transmembrane</keyword>
<feature type="transmembrane region" description="Helical" evidence="1">
    <location>
        <begin position="152"/>
        <end position="174"/>
    </location>
</feature>
<gene>
    <name evidence="2" type="ORF">CAEBREN_17079</name>
</gene>
<protein>
    <submittedName>
        <fullName evidence="2">Uncharacterized protein</fullName>
    </submittedName>
</protein>
<proteinExistence type="predicted"/>
<dbReference type="Proteomes" id="UP000008068">
    <property type="component" value="Unassembled WGS sequence"/>
</dbReference>
<dbReference type="InterPro" id="IPR008574">
    <property type="entry name" value="Nematodes_ZYG-11_interact"/>
</dbReference>
<name>G0P2M8_CAEBE</name>
<dbReference type="InParanoid" id="G0P2M8"/>
<dbReference type="EMBL" id="GL380028">
    <property type="protein sequence ID" value="EGT43323.1"/>
    <property type="molecule type" value="Genomic_DNA"/>
</dbReference>
<organism evidence="3">
    <name type="scientific">Caenorhabditis brenneri</name>
    <name type="common">Nematode worm</name>
    <dbReference type="NCBI Taxonomy" id="135651"/>
    <lineage>
        <taxon>Eukaryota</taxon>
        <taxon>Metazoa</taxon>
        <taxon>Ecdysozoa</taxon>
        <taxon>Nematoda</taxon>
        <taxon>Chromadorea</taxon>
        <taxon>Rhabditida</taxon>
        <taxon>Rhabditina</taxon>
        <taxon>Rhabditomorpha</taxon>
        <taxon>Rhabditoidea</taxon>
        <taxon>Rhabditidae</taxon>
        <taxon>Peloderinae</taxon>
        <taxon>Caenorhabditis</taxon>
    </lineage>
</organism>